<dbReference type="GO" id="GO:0005886">
    <property type="term" value="C:plasma membrane"/>
    <property type="evidence" value="ECO:0007669"/>
    <property type="project" value="UniProtKB-SubCell"/>
</dbReference>
<gene>
    <name evidence="8" type="ORF">H6A20_11445</name>
</gene>
<dbReference type="InterPro" id="IPR019264">
    <property type="entry name" value="DUF2179"/>
</dbReference>
<organism evidence="8 9">
    <name type="scientific">Mordavella massiliensis</name>
    <dbReference type="NCBI Taxonomy" id="1871024"/>
    <lineage>
        <taxon>Bacteria</taxon>
        <taxon>Bacillati</taxon>
        <taxon>Bacillota</taxon>
        <taxon>Clostridia</taxon>
        <taxon>Eubacteriales</taxon>
        <taxon>Clostridiaceae</taxon>
        <taxon>Mordavella</taxon>
    </lineage>
</organism>
<evidence type="ECO:0000256" key="3">
    <source>
        <dbReference type="ARBA" id="ARBA00022692"/>
    </source>
</evidence>
<dbReference type="InterPro" id="IPR003740">
    <property type="entry name" value="YitT"/>
</dbReference>
<dbReference type="CDD" id="cd16380">
    <property type="entry name" value="YitT_C"/>
    <property type="match status" value="1"/>
</dbReference>
<evidence type="ECO:0000256" key="1">
    <source>
        <dbReference type="ARBA" id="ARBA00004651"/>
    </source>
</evidence>
<keyword evidence="2" id="KW-1003">Cell membrane</keyword>
<dbReference type="PANTHER" id="PTHR33545:SF5">
    <property type="entry name" value="UPF0750 MEMBRANE PROTEIN YITT"/>
    <property type="match status" value="1"/>
</dbReference>
<proteinExistence type="predicted"/>
<evidence type="ECO:0000256" key="5">
    <source>
        <dbReference type="ARBA" id="ARBA00023136"/>
    </source>
</evidence>
<evidence type="ECO:0000256" key="6">
    <source>
        <dbReference type="SAM" id="Phobius"/>
    </source>
</evidence>
<keyword evidence="4 6" id="KW-1133">Transmembrane helix</keyword>
<keyword evidence="5 6" id="KW-0472">Membrane</keyword>
<comment type="caution">
    <text evidence="8">The sequence shown here is derived from an EMBL/GenBank/DDBJ whole genome shotgun (WGS) entry which is preliminary data.</text>
</comment>
<evidence type="ECO:0000256" key="4">
    <source>
        <dbReference type="ARBA" id="ARBA00022989"/>
    </source>
</evidence>
<dbReference type="PANTHER" id="PTHR33545">
    <property type="entry name" value="UPF0750 MEMBRANE PROTEIN YITT-RELATED"/>
    <property type="match status" value="1"/>
</dbReference>
<name>A0A938XEG8_9CLOT</name>
<feature type="transmembrane region" description="Helical" evidence="6">
    <location>
        <begin position="112"/>
        <end position="134"/>
    </location>
</feature>
<dbReference type="RefSeq" id="WP_204907258.1">
    <property type="nucleotide sequence ID" value="NZ_JACJKS010000021.1"/>
</dbReference>
<dbReference type="InterPro" id="IPR015867">
    <property type="entry name" value="N-reg_PII/ATP_PRibTrfase_C"/>
</dbReference>
<dbReference type="PIRSF" id="PIRSF006483">
    <property type="entry name" value="Membrane_protein_YitT"/>
    <property type="match status" value="1"/>
</dbReference>
<dbReference type="EMBL" id="JACJKS010000021">
    <property type="protein sequence ID" value="MBM6949258.1"/>
    <property type="molecule type" value="Genomic_DNA"/>
</dbReference>
<feature type="transmembrane region" description="Helical" evidence="6">
    <location>
        <begin position="12"/>
        <end position="30"/>
    </location>
</feature>
<comment type="subcellular location">
    <subcellularLocation>
        <location evidence="1">Cell membrane</location>
        <topology evidence="1">Multi-pass membrane protein</topology>
    </subcellularLocation>
</comment>
<protein>
    <submittedName>
        <fullName evidence="8">YitT family protein</fullName>
    </submittedName>
</protein>
<feature type="transmembrane region" description="Helical" evidence="6">
    <location>
        <begin position="53"/>
        <end position="77"/>
    </location>
</feature>
<evidence type="ECO:0000313" key="8">
    <source>
        <dbReference type="EMBL" id="MBM6949258.1"/>
    </source>
</evidence>
<dbReference type="Gene3D" id="3.30.70.120">
    <property type="match status" value="1"/>
</dbReference>
<keyword evidence="3 6" id="KW-0812">Transmembrane</keyword>
<reference evidence="8" key="2">
    <citation type="journal article" date="2021" name="Sci. Rep.">
        <title>The distribution of antibiotic resistance genes in chicken gut microbiota commensals.</title>
        <authorList>
            <person name="Juricova H."/>
            <person name="Matiasovicova J."/>
            <person name="Kubasova T."/>
            <person name="Cejkova D."/>
            <person name="Rychlik I."/>
        </authorList>
    </citation>
    <scope>NUCLEOTIDE SEQUENCE</scope>
    <source>
        <strain evidence="8">An582</strain>
    </source>
</reference>
<evidence type="ECO:0000256" key="2">
    <source>
        <dbReference type="ARBA" id="ARBA00022475"/>
    </source>
</evidence>
<accession>A0A938XEG8</accession>
<sequence length="286" mass="31580">MKFEPKEDIKRIIIVCIAAVIMALNIKSFVRTGGLYPGGATGLALLIQRAGDLFFHVTVPYTVVNVALNAVPVYIGFRYIGKKFTLYSCLMIVLTSVLTDMLPGYAITYDTLLISIFGGLINGVVISLCLLMNATTGGTDFIAIFLSDRKGIDSWNIVLGLNVVILGAAGILFGWDKALYSIIFQYTSTQTLHVLYKKYQQETLFVVTNHAEEICDAISRATNHGATIIEGQGAYKEQERKIVYSVVSGAESKRVLRLIREADPKAFINLMKTEQVAGRFYQKPNE</sequence>
<feature type="domain" description="DUF2179" evidence="7">
    <location>
        <begin position="224"/>
        <end position="278"/>
    </location>
</feature>
<dbReference type="InterPro" id="IPR051461">
    <property type="entry name" value="UPF0750_membrane"/>
</dbReference>
<dbReference type="Proteomes" id="UP000705508">
    <property type="component" value="Unassembled WGS sequence"/>
</dbReference>
<dbReference type="Pfam" id="PF10035">
    <property type="entry name" value="DUF2179"/>
    <property type="match status" value="1"/>
</dbReference>
<feature type="transmembrane region" description="Helical" evidence="6">
    <location>
        <begin position="155"/>
        <end position="175"/>
    </location>
</feature>
<reference evidence="8" key="1">
    <citation type="submission" date="2020-08" db="EMBL/GenBank/DDBJ databases">
        <authorList>
            <person name="Cejkova D."/>
            <person name="Kubasova T."/>
            <person name="Jahodarova E."/>
            <person name="Rychlik I."/>
        </authorList>
    </citation>
    <scope>NUCLEOTIDE SEQUENCE</scope>
    <source>
        <strain evidence="8">An582</strain>
    </source>
</reference>
<evidence type="ECO:0000259" key="7">
    <source>
        <dbReference type="Pfam" id="PF10035"/>
    </source>
</evidence>
<dbReference type="Pfam" id="PF02588">
    <property type="entry name" value="YitT_membrane"/>
    <property type="match status" value="1"/>
</dbReference>
<dbReference type="AlphaFoldDB" id="A0A938XEG8"/>
<feature type="transmembrane region" description="Helical" evidence="6">
    <location>
        <begin position="84"/>
        <end position="106"/>
    </location>
</feature>
<evidence type="ECO:0000313" key="9">
    <source>
        <dbReference type="Proteomes" id="UP000705508"/>
    </source>
</evidence>